<evidence type="ECO:0000313" key="13">
    <source>
        <dbReference type="EMBL" id="CAD7694881.1"/>
    </source>
</evidence>
<sequence length="917" mass="100238">MANPAMRYQRLSSRDDSAAAALTLCQGSQELREAGVVEGALASLEETKDVLSRLHKMSTFESMSFDPVENDVERSAQLHRRHWDYFNEEAWRWAISALIGFLMGCIAFLVDLGIEVLNTLKISTVLQVMDVYGGVWMPYFAWVAFPVLYALVAGALVSYVEPLAAGSGIPEIKVYLNGVHIKGLLHIKALVAKLCSVMFTISAGLVAGKEGPFVHGGGIVGGGCGSMGSKFITELRGGKEFKTARKHGGYFRNHVDHRDFVAIGTAAGVSTAFAAPIGGLLFTIEEGASFYSLATVLWRGFLATSTGLITLHFLAEMYDQPGSAMWEAKLGVKRDFGLYSDGDASYGRNLYYFLWEMPIYIVIGAVGGLLGALFIKTNVKITQFRQRFIPIRFSHRRLVEVVFVAWVTSSAAFLLCYVSPCDDVPDNIEQLHLHSSSENFFGGGGVEGNPYFPQLWCPDGQYSRWGQVFGAPLTQALRLVFHLGETLPNVGSFNFKVDSLALLFLYTYLFMTWTFGIGAATGLFVPSLTVGATIGRLVGRGVTVLVQELGISKVRVSLGAYAIVGAAASLGGATRMTISIVILVMETTGALELLVPIMVATWVAKMVGDSFGLGIYDTQIELRGVPLLAEDAMEPESRIVHDELSVNELMASEMVCLPPTIKVADLAATLRKFSHGGYPVSTEVECPIRAQKGPVQIDGLITRSLLLRLLQRRIGLVPQELEGASTGRYSLPPSDKEILELQDQLDAYPMRLSAKADQEKILSAVPAEVMERVLDLRPFMQRQPFFVNSTASLTRAYRLFRTMGLRHLLVAPTKPLGMGILTRKDIIKENAKVALGEKANRIVSGKSRMKKKFTRTSTRRLVEFMPGIDTAAETGTALSFAPHSLMRQITRRRGSLVRHATIVEDNVAGVEDDGEVV</sequence>
<evidence type="ECO:0000256" key="11">
    <source>
        <dbReference type="SAM" id="Phobius"/>
    </source>
</evidence>
<dbReference type="InterPro" id="IPR046342">
    <property type="entry name" value="CBS_dom_sf"/>
</dbReference>
<dbReference type="Pfam" id="PF00654">
    <property type="entry name" value="Voltage_CLC"/>
    <property type="match status" value="1"/>
</dbReference>
<evidence type="ECO:0000256" key="3">
    <source>
        <dbReference type="ARBA" id="ARBA00022448"/>
    </source>
</evidence>
<comment type="similarity">
    <text evidence="2">Belongs to the chloride channel (TC 2.A.49) family.</text>
</comment>
<keyword evidence="10" id="KW-0868">Chloride</keyword>
<gene>
    <name evidence="13" type="ORF">OSTQU699_LOCUS241</name>
</gene>
<feature type="transmembrane region" description="Helical" evidence="11">
    <location>
        <begin position="580"/>
        <end position="604"/>
    </location>
</feature>
<dbReference type="InterPro" id="IPR051280">
    <property type="entry name" value="Cl-channel/antiporter"/>
</dbReference>
<name>A0A8S1IK20_9CHLO</name>
<evidence type="ECO:0000256" key="8">
    <source>
        <dbReference type="ARBA" id="ARBA00023122"/>
    </source>
</evidence>
<evidence type="ECO:0000256" key="1">
    <source>
        <dbReference type="ARBA" id="ARBA00004141"/>
    </source>
</evidence>
<evidence type="ECO:0000256" key="6">
    <source>
        <dbReference type="ARBA" id="ARBA00022989"/>
    </source>
</evidence>
<dbReference type="GO" id="GO:0015108">
    <property type="term" value="F:chloride transmembrane transporter activity"/>
    <property type="evidence" value="ECO:0007669"/>
    <property type="project" value="InterPro"/>
</dbReference>
<evidence type="ECO:0000313" key="14">
    <source>
        <dbReference type="Proteomes" id="UP000708148"/>
    </source>
</evidence>
<dbReference type="InterPro" id="IPR014743">
    <property type="entry name" value="Cl-channel_core"/>
</dbReference>
<dbReference type="OrthoDB" id="428525at2759"/>
<dbReference type="Proteomes" id="UP000708148">
    <property type="component" value="Unassembled WGS sequence"/>
</dbReference>
<dbReference type="SUPFAM" id="SSF81340">
    <property type="entry name" value="Clc chloride channel"/>
    <property type="match status" value="1"/>
</dbReference>
<evidence type="ECO:0000256" key="9">
    <source>
        <dbReference type="ARBA" id="ARBA00023136"/>
    </source>
</evidence>
<feature type="transmembrane region" description="Helical" evidence="11">
    <location>
        <begin position="139"/>
        <end position="160"/>
    </location>
</feature>
<feature type="domain" description="CBS" evidence="12">
    <location>
        <begin position="779"/>
        <end position="829"/>
    </location>
</feature>
<proteinExistence type="inferred from homology"/>
<protein>
    <recommendedName>
        <fullName evidence="12">CBS domain-containing protein</fullName>
    </recommendedName>
</protein>
<feature type="transmembrane region" description="Helical" evidence="11">
    <location>
        <begin position="556"/>
        <end position="574"/>
    </location>
</feature>
<evidence type="ECO:0000256" key="5">
    <source>
        <dbReference type="ARBA" id="ARBA00022737"/>
    </source>
</evidence>
<dbReference type="SUPFAM" id="SSF54631">
    <property type="entry name" value="CBS-domain pair"/>
    <property type="match status" value="1"/>
</dbReference>
<evidence type="ECO:0000259" key="12">
    <source>
        <dbReference type="Pfam" id="PF00571"/>
    </source>
</evidence>
<dbReference type="GO" id="GO:0016020">
    <property type="term" value="C:membrane"/>
    <property type="evidence" value="ECO:0007669"/>
    <property type="project" value="UniProtKB-SubCell"/>
</dbReference>
<dbReference type="PRINTS" id="PR00762">
    <property type="entry name" value="CLCHANNEL"/>
</dbReference>
<keyword evidence="9 11" id="KW-0472">Membrane</keyword>
<feature type="transmembrane region" description="Helical" evidence="11">
    <location>
        <begin position="357"/>
        <end position="377"/>
    </location>
</feature>
<keyword evidence="14" id="KW-1185">Reference proteome</keyword>
<dbReference type="Gene3D" id="1.10.3080.10">
    <property type="entry name" value="Clc chloride channel"/>
    <property type="match status" value="1"/>
</dbReference>
<keyword evidence="6 11" id="KW-1133">Transmembrane helix</keyword>
<keyword evidence="7" id="KW-0406">Ion transport</keyword>
<keyword evidence="8" id="KW-0129">CBS domain</keyword>
<organism evidence="13 14">
    <name type="scientific">Ostreobium quekettii</name>
    <dbReference type="NCBI Taxonomy" id="121088"/>
    <lineage>
        <taxon>Eukaryota</taxon>
        <taxon>Viridiplantae</taxon>
        <taxon>Chlorophyta</taxon>
        <taxon>core chlorophytes</taxon>
        <taxon>Ulvophyceae</taxon>
        <taxon>TCBD clade</taxon>
        <taxon>Bryopsidales</taxon>
        <taxon>Ostreobineae</taxon>
        <taxon>Ostreobiaceae</taxon>
        <taxon>Ostreobium</taxon>
    </lineage>
</organism>
<accession>A0A8S1IK20</accession>
<evidence type="ECO:0000256" key="7">
    <source>
        <dbReference type="ARBA" id="ARBA00023065"/>
    </source>
</evidence>
<evidence type="ECO:0000256" key="10">
    <source>
        <dbReference type="ARBA" id="ARBA00023214"/>
    </source>
</evidence>
<comment type="caution">
    <text evidence="13">The sequence shown here is derived from an EMBL/GenBank/DDBJ whole genome shotgun (WGS) entry which is preliminary data.</text>
</comment>
<feature type="transmembrane region" description="Helical" evidence="11">
    <location>
        <begin position="505"/>
        <end position="535"/>
    </location>
</feature>
<dbReference type="AlphaFoldDB" id="A0A8S1IK20"/>
<reference evidence="13" key="1">
    <citation type="submission" date="2020-12" db="EMBL/GenBank/DDBJ databases">
        <authorList>
            <person name="Iha C."/>
        </authorList>
    </citation>
    <scope>NUCLEOTIDE SEQUENCE</scope>
</reference>
<dbReference type="Pfam" id="PF00571">
    <property type="entry name" value="CBS"/>
    <property type="match status" value="1"/>
</dbReference>
<feature type="transmembrane region" description="Helical" evidence="11">
    <location>
        <begin position="190"/>
        <end position="208"/>
    </location>
</feature>
<feature type="transmembrane region" description="Helical" evidence="11">
    <location>
        <begin position="296"/>
        <end position="315"/>
    </location>
</feature>
<feature type="transmembrane region" description="Helical" evidence="11">
    <location>
        <begin position="90"/>
        <end position="110"/>
    </location>
</feature>
<evidence type="ECO:0000256" key="2">
    <source>
        <dbReference type="ARBA" id="ARBA00009476"/>
    </source>
</evidence>
<feature type="transmembrane region" description="Helical" evidence="11">
    <location>
        <begin position="260"/>
        <end position="284"/>
    </location>
</feature>
<dbReference type="EMBL" id="CAJHUC010000280">
    <property type="protein sequence ID" value="CAD7694881.1"/>
    <property type="molecule type" value="Genomic_DNA"/>
</dbReference>
<dbReference type="InterPro" id="IPR001807">
    <property type="entry name" value="ClC"/>
</dbReference>
<dbReference type="InterPro" id="IPR000644">
    <property type="entry name" value="CBS_dom"/>
</dbReference>
<dbReference type="Gene3D" id="3.10.580.10">
    <property type="entry name" value="CBS-domain"/>
    <property type="match status" value="1"/>
</dbReference>
<keyword evidence="3" id="KW-0813">Transport</keyword>
<comment type="subcellular location">
    <subcellularLocation>
        <location evidence="1">Membrane</location>
        <topology evidence="1">Multi-pass membrane protein</topology>
    </subcellularLocation>
</comment>
<dbReference type="PANTHER" id="PTHR11689">
    <property type="entry name" value="CHLORIDE CHANNEL PROTEIN CLC FAMILY MEMBER"/>
    <property type="match status" value="1"/>
</dbReference>
<evidence type="ECO:0000256" key="4">
    <source>
        <dbReference type="ARBA" id="ARBA00022692"/>
    </source>
</evidence>
<dbReference type="PANTHER" id="PTHR11689:SF136">
    <property type="entry name" value="H(+)_CL(-) EXCHANGE TRANSPORTER 7"/>
    <property type="match status" value="1"/>
</dbReference>
<keyword evidence="4 11" id="KW-0812">Transmembrane</keyword>
<keyword evidence="5" id="KW-0677">Repeat</keyword>